<keyword evidence="9" id="KW-1185">Reference proteome</keyword>
<dbReference type="InterPro" id="IPR029071">
    <property type="entry name" value="Ubiquitin-like_domsf"/>
</dbReference>
<feature type="region of interest" description="Disordered" evidence="6">
    <location>
        <begin position="178"/>
        <end position="256"/>
    </location>
</feature>
<comment type="caution">
    <text evidence="8">The sequence shown here is derived from an EMBL/GenBank/DDBJ whole genome shotgun (WGS) entry which is preliminary data.</text>
</comment>
<accession>A0ABV0U3X2</accession>
<evidence type="ECO:0000256" key="4">
    <source>
        <dbReference type="ARBA" id="ARBA00022687"/>
    </source>
</evidence>
<dbReference type="SMART" id="SM00021">
    <property type="entry name" value="DAX"/>
    <property type="match status" value="1"/>
</dbReference>
<keyword evidence="4 5" id="KW-0879">Wnt signaling pathway</keyword>
<protein>
    <recommendedName>
        <fullName evidence="7">DIX domain-containing protein</fullName>
    </recommendedName>
</protein>
<dbReference type="PANTHER" id="PTHR10878:SF25">
    <property type="entry name" value="SEGMENT POLARITY PROTEIN DISHEVELLED"/>
    <property type="match status" value="1"/>
</dbReference>
<evidence type="ECO:0000256" key="5">
    <source>
        <dbReference type="PROSITE-ProRule" id="PRU00069"/>
    </source>
</evidence>
<dbReference type="Proteomes" id="UP001482620">
    <property type="component" value="Unassembled WGS sequence"/>
</dbReference>
<dbReference type="EMBL" id="JAHRIQ010058572">
    <property type="protein sequence ID" value="MEQ2239898.1"/>
    <property type="molecule type" value="Genomic_DNA"/>
</dbReference>
<gene>
    <name evidence="8" type="ORF">ILYODFUR_009309</name>
</gene>
<dbReference type="InterPro" id="IPR003351">
    <property type="entry name" value="Dishevelled_protein_dom"/>
</dbReference>
<dbReference type="PANTHER" id="PTHR10878">
    <property type="entry name" value="SEGMENT POLARITY PROTEIN DISHEVELLED"/>
    <property type="match status" value="1"/>
</dbReference>
<feature type="compositionally biased region" description="Basic and acidic residues" evidence="6">
    <location>
        <begin position="234"/>
        <end position="256"/>
    </location>
</feature>
<sequence>MSEPGLVSDPESELNLRRRASSERSPSAAGTRHLDRNRPGTSCSSGGGQVRGHVDRQLDLCTVARGSGHAQVCLSIPLGARAGLLGASMAEETRVIYHLEDQETPYLIRIGVPAQRVTLADFKQVLNRPHAKFFFKSVDDDFGVVKEEISDDEARLPCVNGRVVCWVVSSDTCLPDFRGSDTRSVATPSSLAPPPIERTGGIGDSRPPSFHATAACHDDLQGSEVKSPVLPAEKQQRRDVVDRGKVTQTERERELT</sequence>
<evidence type="ECO:0000256" key="3">
    <source>
        <dbReference type="ARBA" id="ARBA00022490"/>
    </source>
</evidence>
<keyword evidence="2" id="KW-0217">Developmental protein</keyword>
<name>A0ABV0U3X2_9TELE</name>
<dbReference type="InterPro" id="IPR001158">
    <property type="entry name" value="DIX"/>
</dbReference>
<keyword evidence="3" id="KW-0963">Cytoplasm</keyword>
<reference evidence="8 9" key="1">
    <citation type="submission" date="2021-06" db="EMBL/GenBank/DDBJ databases">
        <authorList>
            <person name="Palmer J.M."/>
        </authorList>
    </citation>
    <scope>NUCLEOTIDE SEQUENCE [LARGE SCALE GENOMIC DNA]</scope>
    <source>
        <strain evidence="9">if_2019</strain>
        <tissue evidence="8">Muscle</tissue>
    </source>
</reference>
<feature type="region of interest" description="Disordered" evidence="6">
    <location>
        <begin position="1"/>
        <end position="50"/>
    </location>
</feature>
<dbReference type="SUPFAM" id="SSF54236">
    <property type="entry name" value="Ubiquitin-like"/>
    <property type="match status" value="1"/>
</dbReference>
<dbReference type="Pfam" id="PF02377">
    <property type="entry name" value="Dishevelled"/>
    <property type="match status" value="1"/>
</dbReference>
<evidence type="ECO:0000256" key="6">
    <source>
        <dbReference type="SAM" id="MobiDB-lite"/>
    </source>
</evidence>
<organism evidence="8 9">
    <name type="scientific">Ilyodon furcidens</name>
    <name type="common">goldbreast splitfin</name>
    <dbReference type="NCBI Taxonomy" id="33524"/>
    <lineage>
        <taxon>Eukaryota</taxon>
        <taxon>Metazoa</taxon>
        <taxon>Chordata</taxon>
        <taxon>Craniata</taxon>
        <taxon>Vertebrata</taxon>
        <taxon>Euteleostomi</taxon>
        <taxon>Actinopterygii</taxon>
        <taxon>Neopterygii</taxon>
        <taxon>Teleostei</taxon>
        <taxon>Neoteleostei</taxon>
        <taxon>Acanthomorphata</taxon>
        <taxon>Ovalentaria</taxon>
        <taxon>Atherinomorphae</taxon>
        <taxon>Cyprinodontiformes</taxon>
        <taxon>Goodeidae</taxon>
        <taxon>Ilyodon</taxon>
    </lineage>
</organism>
<dbReference type="PROSITE" id="PS50841">
    <property type="entry name" value="DIX"/>
    <property type="match status" value="1"/>
</dbReference>
<evidence type="ECO:0000259" key="7">
    <source>
        <dbReference type="PROSITE" id="PS50841"/>
    </source>
</evidence>
<evidence type="ECO:0000256" key="2">
    <source>
        <dbReference type="ARBA" id="ARBA00022473"/>
    </source>
</evidence>
<proteinExistence type="predicted"/>
<dbReference type="Gene3D" id="2.40.240.130">
    <property type="match status" value="1"/>
</dbReference>
<evidence type="ECO:0000256" key="1">
    <source>
        <dbReference type="ARBA" id="ARBA00004496"/>
    </source>
</evidence>
<dbReference type="InterPro" id="IPR015506">
    <property type="entry name" value="Dsh/Dvl-rel"/>
</dbReference>
<dbReference type="InterPro" id="IPR038207">
    <property type="entry name" value="DIX_dom_sf"/>
</dbReference>
<dbReference type="Pfam" id="PF00778">
    <property type="entry name" value="DIX"/>
    <property type="match status" value="1"/>
</dbReference>
<evidence type="ECO:0000313" key="9">
    <source>
        <dbReference type="Proteomes" id="UP001482620"/>
    </source>
</evidence>
<evidence type="ECO:0000313" key="8">
    <source>
        <dbReference type="EMBL" id="MEQ2239898.1"/>
    </source>
</evidence>
<comment type="subcellular location">
    <subcellularLocation>
        <location evidence="1">Cytoplasm</location>
    </subcellularLocation>
</comment>
<feature type="domain" description="DIX" evidence="7">
    <location>
        <begin position="90"/>
        <end position="171"/>
    </location>
</feature>